<protein>
    <submittedName>
        <fullName evidence="5">Sensor_kinase_SpoOB-type, alpha-helical domain</fullName>
    </submittedName>
</protein>
<evidence type="ECO:0000256" key="2">
    <source>
        <dbReference type="ARBA" id="ARBA00022679"/>
    </source>
</evidence>
<keyword evidence="6" id="KW-1185">Reference proteome</keyword>
<organism evidence="5 6">
    <name type="scientific">Carboxydocella sporoproducens DSM 16521</name>
    <dbReference type="NCBI Taxonomy" id="1121270"/>
    <lineage>
        <taxon>Bacteria</taxon>
        <taxon>Bacillati</taxon>
        <taxon>Bacillota</taxon>
        <taxon>Clostridia</taxon>
        <taxon>Eubacteriales</taxon>
        <taxon>Clostridiales Family XVI. Incertae Sedis</taxon>
        <taxon>Carboxydocella</taxon>
    </lineage>
</organism>
<reference evidence="6" key="1">
    <citation type="submission" date="2017-02" db="EMBL/GenBank/DDBJ databases">
        <authorList>
            <person name="Varghese N."/>
            <person name="Submissions S."/>
        </authorList>
    </citation>
    <scope>NUCLEOTIDE SEQUENCE [LARGE SCALE GENOMIC DNA]</scope>
    <source>
        <strain evidence="6">DSM 16521</strain>
    </source>
</reference>
<sequence>MGERWLQQLNRRRHDLFNYLQMLSGYLQMGDLEAVRRQLSNLQRTLEEESHLCRLGQPDLVLALLELKQWAQAQEHELEIVCAGQPQPRAALALVAFLEGLCQQGRLPTGEDSMLFLQASGPGLRLSWQPAPVGMETGLAGAYYIAEDGALIWEYPGRDKSVSG</sequence>
<gene>
    <name evidence="5" type="ORF">SAMN02745885_00020</name>
</gene>
<evidence type="ECO:0000313" key="5">
    <source>
        <dbReference type="EMBL" id="SJZ49703.1"/>
    </source>
</evidence>
<dbReference type="Proteomes" id="UP000189933">
    <property type="component" value="Unassembled WGS sequence"/>
</dbReference>
<dbReference type="InterPro" id="IPR016120">
    <property type="entry name" value="Sig_transdc_His_kin_SpoOB"/>
</dbReference>
<evidence type="ECO:0000256" key="3">
    <source>
        <dbReference type="ARBA" id="ARBA00022777"/>
    </source>
</evidence>
<dbReference type="OrthoDB" id="2375606at2"/>
<dbReference type="EMBL" id="FUXM01000001">
    <property type="protein sequence ID" value="SJZ49703.1"/>
    <property type="molecule type" value="Genomic_DNA"/>
</dbReference>
<keyword evidence="2" id="KW-0808">Transferase</keyword>
<dbReference type="RefSeq" id="WP_078664183.1">
    <property type="nucleotide sequence ID" value="NZ_FUXM01000001.1"/>
</dbReference>
<keyword evidence="3 5" id="KW-0418">Kinase</keyword>
<evidence type="ECO:0000256" key="1">
    <source>
        <dbReference type="ARBA" id="ARBA00022553"/>
    </source>
</evidence>
<dbReference type="Gene3D" id="1.10.287.130">
    <property type="match status" value="1"/>
</dbReference>
<dbReference type="AlphaFoldDB" id="A0A1T4L514"/>
<evidence type="ECO:0000313" key="6">
    <source>
        <dbReference type="Proteomes" id="UP000189933"/>
    </source>
</evidence>
<proteinExistence type="predicted"/>
<dbReference type="InterPro" id="IPR039506">
    <property type="entry name" value="SPOB_a"/>
</dbReference>
<evidence type="ECO:0000259" key="4">
    <source>
        <dbReference type="Pfam" id="PF14689"/>
    </source>
</evidence>
<feature type="domain" description="SpoOB alpha-helical" evidence="4">
    <location>
        <begin position="6"/>
        <end position="55"/>
    </location>
</feature>
<accession>A0A1T4L514</accession>
<dbReference type="GO" id="GO:0000155">
    <property type="term" value="F:phosphorelay sensor kinase activity"/>
    <property type="evidence" value="ECO:0007669"/>
    <property type="project" value="InterPro"/>
</dbReference>
<dbReference type="SUPFAM" id="SSF55890">
    <property type="entry name" value="Sporulation response regulatory protein Spo0B"/>
    <property type="match status" value="1"/>
</dbReference>
<name>A0A1T4L514_9FIRM</name>
<keyword evidence="1" id="KW-0597">Phosphoprotein</keyword>
<dbReference type="Pfam" id="PF14689">
    <property type="entry name" value="SPOB_a"/>
    <property type="match status" value="1"/>
</dbReference>